<accession>A0A7X2S8U8</accession>
<dbReference type="GO" id="GO:0003677">
    <property type="term" value="F:DNA binding"/>
    <property type="evidence" value="ECO:0007669"/>
    <property type="project" value="UniProtKB-KW"/>
</dbReference>
<organism evidence="6 7">
    <name type="scientific">Metabacillus mangrovi</name>
    <dbReference type="NCBI Taxonomy" id="1491830"/>
    <lineage>
        <taxon>Bacteria</taxon>
        <taxon>Bacillati</taxon>
        <taxon>Bacillota</taxon>
        <taxon>Bacilli</taxon>
        <taxon>Bacillales</taxon>
        <taxon>Bacillaceae</taxon>
        <taxon>Metabacillus</taxon>
    </lineage>
</organism>
<dbReference type="CDD" id="cd05466">
    <property type="entry name" value="PBP2_LTTR_substrate"/>
    <property type="match status" value="1"/>
</dbReference>
<evidence type="ECO:0000256" key="3">
    <source>
        <dbReference type="ARBA" id="ARBA00023125"/>
    </source>
</evidence>
<dbReference type="InterPro" id="IPR005119">
    <property type="entry name" value="LysR_subst-bd"/>
</dbReference>
<reference evidence="6 7" key="1">
    <citation type="journal article" date="2017" name="Int. J. Syst. Evol. Microbiol.">
        <title>Bacillus mangrovi sp. nov., isolated from a sediment sample from a mangrove forest.</title>
        <authorList>
            <person name="Gupta V."/>
            <person name="Singh P.K."/>
            <person name="Korpole S."/>
            <person name="Tanuku N.R.S."/>
            <person name="Pinnaka A.K."/>
        </authorList>
    </citation>
    <scope>NUCLEOTIDE SEQUENCE [LARGE SCALE GENOMIC DNA]</scope>
    <source>
        <strain evidence="6 7">KCTC 33872</strain>
    </source>
</reference>
<feature type="domain" description="HTH lysR-type" evidence="5">
    <location>
        <begin position="1"/>
        <end position="58"/>
    </location>
</feature>
<dbReference type="Gene3D" id="3.40.190.290">
    <property type="match status" value="1"/>
</dbReference>
<evidence type="ECO:0000256" key="2">
    <source>
        <dbReference type="ARBA" id="ARBA00023015"/>
    </source>
</evidence>
<dbReference type="PROSITE" id="PS50931">
    <property type="entry name" value="HTH_LYSR"/>
    <property type="match status" value="1"/>
</dbReference>
<dbReference type="RefSeq" id="WP_155113889.1">
    <property type="nucleotide sequence ID" value="NZ_WMIB01000028.1"/>
</dbReference>
<evidence type="ECO:0000313" key="6">
    <source>
        <dbReference type="EMBL" id="MTH55390.1"/>
    </source>
</evidence>
<comment type="caution">
    <text evidence="6">The sequence shown here is derived from an EMBL/GenBank/DDBJ whole genome shotgun (WGS) entry which is preliminary data.</text>
</comment>
<keyword evidence="4" id="KW-0804">Transcription</keyword>
<dbReference type="SUPFAM" id="SSF46785">
    <property type="entry name" value="Winged helix' DNA-binding domain"/>
    <property type="match status" value="1"/>
</dbReference>
<keyword evidence="3" id="KW-0238">DNA-binding</keyword>
<gene>
    <name evidence="6" type="ORF">GKZ89_18520</name>
</gene>
<dbReference type="InterPro" id="IPR036390">
    <property type="entry name" value="WH_DNA-bd_sf"/>
</dbReference>
<evidence type="ECO:0000256" key="4">
    <source>
        <dbReference type="ARBA" id="ARBA00023163"/>
    </source>
</evidence>
<dbReference type="SUPFAM" id="SSF53850">
    <property type="entry name" value="Periplasmic binding protein-like II"/>
    <property type="match status" value="1"/>
</dbReference>
<dbReference type="GO" id="GO:0005829">
    <property type="term" value="C:cytosol"/>
    <property type="evidence" value="ECO:0007669"/>
    <property type="project" value="TreeGrafter"/>
</dbReference>
<dbReference type="InterPro" id="IPR036388">
    <property type="entry name" value="WH-like_DNA-bd_sf"/>
</dbReference>
<keyword evidence="7" id="KW-1185">Reference proteome</keyword>
<comment type="similarity">
    <text evidence="1">Belongs to the LysR transcriptional regulatory family.</text>
</comment>
<dbReference type="PRINTS" id="PR00039">
    <property type="entry name" value="HTHLYSR"/>
</dbReference>
<dbReference type="GO" id="GO:0003700">
    <property type="term" value="F:DNA-binding transcription factor activity"/>
    <property type="evidence" value="ECO:0007669"/>
    <property type="project" value="InterPro"/>
</dbReference>
<proteinExistence type="inferred from homology"/>
<name>A0A7X2S8U8_9BACI</name>
<dbReference type="PANTHER" id="PTHR30419:SF8">
    <property type="entry name" value="NITROGEN ASSIMILATION TRANSCRIPTIONAL ACTIVATOR-RELATED"/>
    <property type="match status" value="1"/>
</dbReference>
<dbReference type="PANTHER" id="PTHR30419">
    <property type="entry name" value="HTH-TYPE TRANSCRIPTIONAL REGULATOR YBHD"/>
    <property type="match status" value="1"/>
</dbReference>
<evidence type="ECO:0000313" key="7">
    <source>
        <dbReference type="Proteomes" id="UP000434639"/>
    </source>
</evidence>
<keyword evidence="2" id="KW-0805">Transcription regulation</keyword>
<dbReference type="EMBL" id="WMIB01000028">
    <property type="protein sequence ID" value="MTH55390.1"/>
    <property type="molecule type" value="Genomic_DNA"/>
</dbReference>
<dbReference type="Pfam" id="PF00126">
    <property type="entry name" value="HTH_1"/>
    <property type="match status" value="1"/>
</dbReference>
<dbReference type="OrthoDB" id="9803735at2"/>
<dbReference type="AlphaFoldDB" id="A0A7X2S8U8"/>
<sequence>MEIRVLRYFIAVANQQSISAAAKHLHLSQPTLSRQINDLEAQLGTPLFIRGNRKISLTEEGVFLLTKAKEIVRLVDKTEANFNRPEEAISGEIHIGGGETEAMNYIGDALKRLLGDHPAIRFHLYSGNADDITEKIDSGLLDFGIVIEPADKQKYDYLHLPAKDVWGVLMRKDSPLAHKSSIQPEDLLDKPLIVSRQTTVDNEISGWFGQDLNDLHLTGTYNLLYNAARMVEKELGYALCIDKLINTSGDSSLCFKPLSPKLHAGLAIIWKKHQAFSHAAGRFLEEVRRGIGEDQRLYRS</sequence>
<dbReference type="InterPro" id="IPR050950">
    <property type="entry name" value="HTH-type_LysR_regulators"/>
</dbReference>
<dbReference type="Gene3D" id="1.10.10.10">
    <property type="entry name" value="Winged helix-like DNA-binding domain superfamily/Winged helix DNA-binding domain"/>
    <property type="match status" value="1"/>
</dbReference>
<dbReference type="InterPro" id="IPR000847">
    <property type="entry name" value="LysR_HTH_N"/>
</dbReference>
<dbReference type="Pfam" id="PF03466">
    <property type="entry name" value="LysR_substrate"/>
    <property type="match status" value="1"/>
</dbReference>
<evidence type="ECO:0000256" key="1">
    <source>
        <dbReference type="ARBA" id="ARBA00009437"/>
    </source>
</evidence>
<dbReference type="FunFam" id="1.10.10.10:FF:000001">
    <property type="entry name" value="LysR family transcriptional regulator"/>
    <property type="match status" value="1"/>
</dbReference>
<protein>
    <submittedName>
        <fullName evidence="6">LysR family transcriptional regulator</fullName>
    </submittedName>
</protein>
<dbReference type="Proteomes" id="UP000434639">
    <property type="component" value="Unassembled WGS sequence"/>
</dbReference>
<evidence type="ECO:0000259" key="5">
    <source>
        <dbReference type="PROSITE" id="PS50931"/>
    </source>
</evidence>